<dbReference type="Gene3D" id="1.50.10.10">
    <property type="match status" value="1"/>
</dbReference>
<keyword evidence="1 3" id="KW-0378">Hydrolase</keyword>
<proteinExistence type="predicted"/>
<dbReference type="InterPro" id="IPR052369">
    <property type="entry name" value="UG_Glycosaminoglycan_Hydrolase"/>
</dbReference>
<dbReference type="EMBL" id="GL876977">
    <property type="protein sequence ID" value="KLU91693.1"/>
    <property type="molecule type" value="Genomic_DNA"/>
</dbReference>
<organism evidence="4 5">
    <name type="scientific">Magnaporthiopsis poae (strain ATCC 64411 / 73-15)</name>
    <name type="common">Kentucky bluegrass fungus</name>
    <name type="synonym">Magnaporthe poae</name>
    <dbReference type="NCBI Taxonomy" id="644358"/>
    <lineage>
        <taxon>Eukaryota</taxon>
        <taxon>Fungi</taxon>
        <taxon>Dikarya</taxon>
        <taxon>Ascomycota</taxon>
        <taxon>Pezizomycotina</taxon>
        <taxon>Sordariomycetes</taxon>
        <taxon>Sordariomycetidae</taxon>
        <taxon>Magnaporthales</taxon>
        <taxon>Magnaporthaceae</taxon>
        <taxon>Magnaporthiopsis</taxon>
    </lineage>
</organism>
<dbReference type="STRING" id="644358.A0A0C4EBZ9"/>
<dbReference type="InterPro" id="IPR012341">
    <property type="entry name" value="6hp_glycosidase-like_sf"/>
</dbReference>
<evidence type="ECO:0000256" key="2">
    <source>
        <dbReference type="SAM" id="MobiDB-lite"/>
    </source>
</evidence>
<dbReference type="GO" id="GO:0000272">
    <property type="term" value="P:polysaccharide catabolic process"/>
    <property type="evidence" value="ECO:0007669"/>
    <property type="project" value="TreeGrafter"/>
</dbReference>
<gene>
    <name evidence="3" type="ORF">MAPG_10211</name>
</gene>
<evidence type="ECO:0000313" key="5">
    <source>
        <dbReference type="Proteomes" id="UP000011715"/>
    </source>
</evidence>
<reference evidence="4" key="4">
    <citation type="journal article" date="2015" name="G3 (Bethesda)">
        <title>Genome sequences of three phytopathogenic species of the Magnaporthaceae family of fungi.</title>
        <authorList>
            <person name="Okagaki L.H."/>
            <person name="Nunes C.C."/>
            <person name="Sailsbery J."/>
            <person name="Clay B."/>
            <person name="Brown D."/>
            <person name="John T."/>
            <person name="Oh Y."/>
            <person name="Young N."/>
            <person name="Fitzgerald M."/>
            <person name="Haas B.J."/>
            <person name="Zeng Q."/>
            <person name="Young S."/>
            <person name="Adiconis X."/>
            <person name="Fan L."/>
            <person name="Levin J.Z."/>
            <person name="Mitchell T.K."/>
            <person name="Okubara P.A."/>
            <person name="Farman M.L."/>
            <person name="Kohn L.M."/>
            <person name="Birren B."/>
            <person name="Ma L.-J."/>
            <person name="Dean R.A."/>
        </authorList>
    </citation>
    <scope>NUCLEOTIDE SEQUENCE</scope>
    <source>
        <strain evidence="4">ATCC 64411 / 73-15</strain>
    </source>
</reference>
<sequence length="139" mass="14872">MPPSRPNANVAETASNSGQPPPTTANTMKPTRNQAQPETAASIADDLAELFSENIIAKIYRTASRTAGIPHTFPEYVPQAGRGAGAYAHREAEFWTCGFFPGSIHCVLERLVRFPHSIRLEEPLAGSTAAATAAQLRAI</sequence>
<evidence type="ECO:0000256" key="1">
    <source>
        <dbReference type="ARBA" id="ARBA00022801"/>
    </source>
</evidence>
<reference evidence="5" key="1">
    <citation type="submission" date="2010-05" db="EMBL/GenBank/DDBJ databases">
        <title>The genome sequence of Magnaporthe poae strain ATCC 64411.</title>
        <authorList>
            <person name="Ma L.-J."/>
            <person name="Dead R."/>
            <person name="Young S."/>
            <person name="Zeng Q."/>
            <person name="Koehrsen M."/>
            <person name="Alvarado L."/>
            <person name="Berlin A."/>
            <person name="Chapman S.B."/>
            <person name="Chen Z."/>
            <person name="Freedman E."/>
            <person name="Gellesch M."/>
            <person name="Goldberg J."/>
            <person name="Griggs A."/>
            <person name="Gujja S."/>
            <person name="Heilman E.R."/>
            <person name="Heiman D."/>
            <person name="Hepburn T."/>
            <person name="Howarth C."/>
            <person name="Jen D."/>
            <person name="Larson L."/>
            <person name="Mehta T."/>
            <person name="Neiman D."/>
            <person name="Pearson M."/>
            <person name="Roberts A."/>
            <person name="Saif S."/>
            <person name="Shea T."/>
            <person name="Shenoy N."/>
            <person name="Sisk P."/>
            <person name="Stolte C."/>
            <person name="Sykes S."/>
            <person name="Walk T."/>
            <person name="White J."/>
            <person name="Yandava C."/>
            <person name="Haas B."/>
            <person name="Nusbaum C."/>
            <person name="Birren B."/>
        </authorList>
    </citation>
    <scope>NUCLEOTIDE SEQUENCE [LARGE SCALE GENOMIC DNA]</scope>
    <source>
        <strain evidence="5">ATCC 64411 / 73-15</strain>
    </source>
</reference>
<feature type="region of interest" description="Disordered" evidence="2">
    <location>
        <begin position="1"/>
        <end position="39"/>
    </location>
</feature>
<dbReference type="Proteomes" id="UP000011715">
    <property type="component" value="Unassembled WGS sequence"/>
</dbReference>
<dbReference type="EMBL" id="ADBL01002625">
    <property type="status" value="NOT_ANNOTATED_CDS"/>
    <property type="molecule type" value="Genomic_DNA"/>
</dbReference>
<dbReference type="OrthoDB" id="2317065at2759"/>
<dbReference type="AlphaFoldDB" id="A0A0C4EBZ9"/>
<reference evidence="3" key="3">
    <citation type="submission" date="2011-03" db="EMBL/GenBank/DDBJ databases">
        <title>Annotation of Magnaporthe poae ATCC 64411.</title>
        <authorList>
            <person name="Ma L.-J."/>
            <person name="Dead R."/>
            <person name="Young S.K."/>
            <person name="Zeng Q."/>
            <person name="Gargeya S."/>
            <person name="Fitzgerald M."/>
            <person name="Haas B."/>
            <person name="Abouelleil A."/>
            <person name="Alvarado L."/>
            <person name="Arachchi H.M."/>
            <person name="Berlin A."/>
            <person name="Brown A."/>
            <person name="Chapman S.B."/>
            <person name="Chen Z."/>
            <person name="Dunbar C."/>
            <person name="Freedman E."/>
            <person name="Gearin G."/>
            <person name="Gellesch M."/>
            <person name="Goldberg J."/>
            <person name="Griggs A."/>
            <person name="Gujja S."/>
            <person name="Heiman D."/>
            <person name="Howarth C."/>
            <person name="Larson L."/>
            <person name="Lui A."/>
            <person name="MacDonald P.J.P."/>
            <person name="Mehta T."/>
            <person name="Montmayeur A."/>
            <person name="Murphy C."/>
            <person name="Neiman D."/>
            <person name="Pearson M."/>
            <person name="Priest M."/>
            <person name="Roberts A."/>
            <person name="Saif S."/>
            <person name="Shea T."/>
            <person name="Shenoy N."/>
            <person name="Sisk P."/>
            <person name="Stolte C."/>
            <person name="Sykes S."/>
            <person name="Yandava C."/>
            <person name="Wortman J."/>
            <person name="Nusbaum C."/>
            <person name="Birren B."/>
        </authorList>
    </citation>
    <scope>NUCLEOTIDE SEQUENCE</scope>
    <source>
        <strain evidence="3">ATCC 64411</strain>
    </source>
</reference>
<accession>A0A0C4EBZ9</accession>
<reference evidence="3" key="2">
    <citation type="submission" date="2010-05" db="EMBL/GenBank/DDBJ databases">
        <title>The Genome Sequence of Magnaporthe poae strain ATCC 64411.</title>
        <authorList>
            <consortium name="The Broad Institute Genome Sequencing Platform"/>
            <consortium name="Broad Institute Genome Sequencing Center for Infectious Disease"/>
            <person name="Ma L.-J."/>
            <person name="Dead R."/>
            <person name="Young S."/>
            <person name="Zeng Q."/>
            <person name="Koehrsen M."/>
            <person name="Alvarado L."/>
            <person name="Berlin A."/>
            <person name="Chapman S.B."/>
            <person name="Chen Z."/>
            <person name="Freedman E."/>
            <person name="Gellesch M."/>
            <person name="Goldberg J."/>
            <person name="Griggs A."/>
            <person name="Gujja S."/>
            <person name="Heilman E.R."/>
            <person name="Heiman D."/>
            <person name="Hepburn T."/>
            <person name="Howarth C."/>
            <person name="Jen D."/>
            <person name="Larson L."/>
            <person name="Mehta T."/>
            <person name="Neiman D."/>
            <person name="Pearson M."/>
            <person name="Roberts A."/>
            <person name="Saif S."/>
            <person name="Shea T."/>
            <person name="Shenoy N."/>
            <person name="Sisk P."/>
            <person name="Stolte C."/>
            <person name="Sykes S."/>
            <person name="Walk T."/>
            <person name="White J."/>
            <person name="Yandava C."/>
            <person name="Haas B."/>
            <person name="Nusbaum C."/>
            <person name="Birren B."/>
        </authorList>
    </citation>
    <scope>NUCLEOTIDE SEQUENCE</scope>
    <source>
        <strain evidence="3">ATCC 64411</strain>
    </source>
</reference>
<evidence type="ECO:0000313" key="4">
    <source>
        <dbReference type="EnsemblFungi" id="MAPG_10211T0"/>
    </source>
</evidence>
<dbReference type="PANTHER" id="PTHR36845">
    <property type="entry name" value="HYDROLASE, PUTATIVE (AFU_ORTHOLOGUE AFUA_7G05090)-RELATED"/>
    <property type="match status" value="1"/>
</dbReference>
<dbReference type="PANTHER" id="PTHR36845:SF1">
    <property type="entry name" value="HYDROLASE, PUTATIVE (AFU_ORTHOLOGUE AFUA_7G05090)-RELATED"/>
    <property type="match status" value="1"/>
</dbReference>
<dbReference type="VEuPathDB" id="FungiDB:MAPG_10211"/>
<name>A0A0C4EBZ9_MAGP6</name>
<dbReference type="EnsemblFungi" id="MAPG_10211T0">
    <property type="protein sequence ID" value="MAPG_10211T0"/>
    <property type="gene ID" value="MAPG_10211"/>
</dbReference>
<dbReference type="GO" id="GO:0052757">
    <property type="term" value="F:chondroitin hydrolase activity"/>
    <property type="evidence" value="ECO:0007669"/>
    <property type="project" value="TreeGrafter"/>
</dbReference>
<evidence type="ECO:0000313" key="3">
    <source>
        <dbReference type="EMBL" id="KLU91693.1"/>
    </source>
</evidence>
<reference evidence="4" key="5">
    <citation type="submission" date="2015-06" db="UniProtKB">
        <authorList>
            <consortium name="EnsemblFungi"/>
        </authorList>
    </citation>
    <scope>IDENTIFICATION</scope>
    <source>
        <strain evidence="4">ATCC 64411</strain>
    </source>
</reference>
<keyword evidence="5" id="KW-1185">Reference proteome</keyword>
<protein>
    <submittedName>
        <fullName evidence="3">Unsaturated glucuronyl hydrolase</fullName>
    </submittedName>
</protein>
<dbReference type="eggNOG" id="ENOG502S0YB">
    <property type="taxonomic scope" value="Eukaryota"/>
</dbReference>